<sequence length="123" mass="13861">MSKLNPQKKEQKQEEDISSEFGNLSGNRKVASHLLSRGSLHNKGFDSADWSMGTNNLKNVNKKTNSGNNRGRNRGRNETKTRKSGLTVSVIGTENEKKEQTGTRFKKTDLKTREISPLRDENN</sequence>
<evidence type="ECO:0000313" key="3">
    <source>
        <dbReference type="EMBL" id="KAJ6229457.1"/>
    </source>
</evidence>
<organism evidence="2 5">
    <name type="scientific">Anaeramoeba flamelloides</name>
    <dbReference type="NCBI Taxonomy" id="1746091"/>
    <lineage>
        <taxon>Eukaryota</taxon>
        <taxon>Metamonada</taxon>
        <taxon>Anaeramoebidae</taxon>
        <taxon>Anaeramoeba</taxon>
    </lineage>
</organism>
<name>A0AAV7Y422_9EUKA</name>
<keyword evidence="6" id="KW-1185">Reference proteome</keyword>
<dbReference type="EMBL" id="JANTQA010000076">
    <property type="protein sequence ID" value="KAJ3423409.1"/>
    <property type="molecule type" value="Genomic_DNA"/>
</dbReference>
<dbReference type="EMBL" id="JAOAOG010000286">
    <property type="protein sequence ID" value="KAJ6232981.1"/>
    <property type="molecule type" value="Genomic_DNA"/>
</dbReference>
<feature type="compositionally biased region" description="Basic and acidic residues" evidence="1">
    <location>
        <begin position="94"/>
        <end position="123"/>
    </location>
</feature>
<dbReference type="Proteomes" id="UP001146793">
    <property type="component" value="Unassembled WGS sequence"/>
</dbReference>
<dbReference type="AlphaFoldDB" id="A0AAV7Y422"/>
<protein>
    <submittedName>
        <fullName evidence="2 3">Endosulfine</fullName>
    </submittedName>
</protein>
<comment type="caution">
    <text evidence="2">The sequence shown here is derived from an EMBL/GenBank/DDBJ whole genome shotgun (WGS) entry which is preliminary data.</text>
</comment>
<gene>
    <name evidence="2" type="ORF">M0812_29938</name>
    <name evidence="4" type="ORF">M0813_04263</name>
    <name evidence="3" type="ORF">M0813_07685</name>
</gene>
<evidence type="ECO:0000313" key="5">
    <source>
        <dbReference type="Proteomes" id="UP001146793"/>
    </source>
</evidence>
<feature type="compositionally biased region" description="Low complexity" evidence="1">
    <location>
        <begin position="54"/>
        <end position="70"/>
    </location>
</feature>
<evidence type="ECO:0000313" key="4">
    <source>
        <dbReference type="EMBL" id="KAJ6232981.1"/>
    </source>
</evidence>
<reference evidence="3" key="1">
    <citation type="submission" date="2022-08" db="EMBL/GenBank/DDBJ databases">
        <title>Novel sulfate-reducing endosymbionts in the free-living metamonad Anaeramoeba.</title>
        <authorList>
            <person name="Jerlstrom-Hultqvist J."/>
            <person name="Cepicka I."/>
            <person name="Gallot-Lavallee L."/>
            <person name="Salas-Leiva D."/>
            <person name="Curtis B.A."/>
            <person name="Zahonova K."/>
            <person name="Pipaliya S."/>
            <person name="Dacks J."/>
            <person name="Roger A.J."/>
        </authorList>
    </citation>
    <scope>NUCLEOTIDE SEQUENCE</scope>
    <source>
        <strain evidence="3">Schooner1</strain>
    </source>
</reference>
<feature type="region of interest" description="Disordered" evidence="1">
    <location>
        <begin position="39"/>
        <end position="123"/>
    </location>
</feature>
<dbReference type="Proteomes" id="UP001150062">
    <property type="component" value="Unassembled WGS sequence"/>
</dbReference>
<proteinExistence type="predicted"/>
<feature type="region of interest" description="Disordered" evidence="1">
    <location>
        <begin position="1"/>
        <end position="25"/>
    </location>
</feature>
<dbReference type="EMBL" id="JAOAOG010000320">
    <property type="protein sequence ID" value="KAJ6229457.1"/>
    <property type="molecule type" value="Genomic_DNA"/>
</dbReference>
<reference evidence="2" key="2">
    <citation type="submission" date="2022-08" db="EMBL/GenBank/DDBJ databases">
        <title>Novel sulphate-reducing endosymbionts in the free-living metamonad Anaeramoeba.</title>
        <authorList>
            <person name="Jerlstrom-Hultqvist J."/>
            <person name="Cepicka I."/>
            <person name="Gallot-Lavallee L."/>
            <person name="Salas-Leiva D."/>
            <person name="Curtis B.A."/>
            <person name="Zahonova K."/>
            <person name="Pipaliya S."/>
            <person name="Dacks J."/>
            <person name="Roger A.J."/>
        </authorList>
    </citation>
    <scope>NUCLEOTIDE SEQUENCE</scope>
    <source>
        <strain evidence="2">Busselton2</strain>
    </source>
</reference>
<evidence type="ECO:0000256" key="1">
    <source>
        <dbReference type="SAM" id="MobiDB-lite"/>
    </source>
</evidence>
<evidence type="ECO:0000313" key="6">
    <source>
        <dbReference type="Proteomes" id="UP001150062"/>
    </source>
</evidence>
<accession>A0AAV7Y422</accession>
<evidence type="ECO:0000313" key="2">
    <source>
        <dbReference type="EMBL" id="KAJ3423409.1"/>
    </source>
</evidence>